<name>A0A075GIC5_9EURY</name>
<accession>A0A075GIC5</accession>
<protein>
    <submittedName>
        <fullName evidence="1">Uncharacterized protein</fullName>
    </submittedName>
</protein>
<sequence length="198" mass="21621">MLGWLFWQSVQSSLSEPYVIDQSLVAEWRLVLRSPMQAGVGLLALQPTDQLRAELFQQIFGRTMESMTSPVAAAIPLILREEYAVLVARGMSPDDLRRVAEAVGVADTAPRPLCIGVVREAVTGGSRQLYYALFASPAVDEFRRQLVEQADDGGSTSGSFEASPYALAIPLAASDGDFQSWFPLRVTETDCLAPLQVR</sequence>
<organism evidence="1">
    <name type="scientific">uncultured marine group II/III euryarchaeote KM3_14_C07</name>
    <dbReference type="NCBI Taxonomy" id="1457888"/>
    <lineage>
        <taxon>Archaea</taxon>
        <taxon>Methanobacteriati</taxon>
        <taxon>Methanobacteriota</taxon>
        <taxon>environmental samples</taxon>
    </lineage>
</organism>
<reference evidence="1" key="1">
    <citation type="journal article" date="2014" name="Genome Biol. Evol.">
        <title>Pangenome evidence for extensive interdomain horizontal transfer affecting lineage core and shell genes in uncultured planktonic thaumarchaeota and euryarchaeota.</title>
        <authorList>
            <person name="Deschamps P."/>
            <person name="Zivanovic Y."/>
            <person name="Moreira D."/>
            <person name="Rodriguez-Valera F."/>
            <person name="Lopez-Garcia P."/>
        </authorList>
    </citation>
    <scope>NUCLEOTIDE SEQUENCE</scope>
</reference>
<dbReference type="EMBL" id="KF900628">
    <property type="protein sequence ID" value="AIF01707.1"/>
    <property type="molecule type" value="Genomic_DNA"/>
</dbReference>
<dbReference type="AlphaFoldDB" id="A0A075GIC5"/>
<evidence type="ECO:0000313" key="1">
    <source>
        <dbReference type="EMBL" id="AIF01707.1"/>
    </source>
</evidence>
<proteinExistence type="predicted"/>